<organism evidence="1 2">
    <name type="scientific">Rhipicephalus sanguineus</name>
    <name type="common">Brown dog tick</name>
    <name type="synonym">Ixodes sanguineus</name>
    <dbReference type="NCBI Taxonomy" id="34632"/>
    <lineage>
        <taxon>Eukaryota</taxon>
        <taxon>Metazoa</taxon>
        <taxon>Ecdysozoa</taxon>
        <taxon>Arthropoda</taxon>
        <taxon>Chelicerata</taxon>
        <taxon>Arachnida</taxon>
        <taxon>Acari</taxon>
        <taxon>Parasitiformes</taxon>
        <taxon>Ixodida</taxon>
        <taxon>Ixodoidea</taxon>
        <taxon>Ixodidae</taxon>
        <taxon>Rhipicephalinae</taxon>
        <taxon>Rhipicephalus</taxon>
        <taxon>Rhipicephalus</taxon>
    </lineage>
</organism>
<gene>
    <name evidence="1" type="ORF">HPB52_011822</name>
</gene>
<proteinExistence type="predicted"/>
<dbReference type="EMBL" id="JABSTV010001252">
    <property type="protein sequence ID" value="KAH7947427.1"/>
    <property type="molecule type" value="Genomic_DNA"/>
</dbReference>
<accession>A0A9D4PPJ8</accession>
<evidence type="ECO:0000313" key="1">
    <source>
        <dbReference type="EMBL" id="KAH7947427.1"/>
    </source>
</evidence>
<dbReference type="AlphaFoldDB" id="A0A9D4PPJ8"/>
<dbReference type="VEuPathDB" id="VectorBase:RSAN_053496"/>
<name>A0A9D4PPJ8_RHISA</name>
<reference evidence="1" key="1">
    <citation type="journal article" date="2020" name="Cell">
        <title>Large-Scale Comparative Analyses of Tick Genomes Elucidate Their Genetic Diversity and Vector Capacities.</title>
        <authorList>
            <consortium name="Tick Genome and Microbiome Consortium (TIGMIC)"/>
            <person name="Jia N."/>
            <person name="Wang J."/>
            <person name="Shi W."/>
            <person name="Du L."/>
            <person name="Sun Y."/>
            <person name="Zhan W."/>
            <person name="Jiang J.F."/>
            <person name="Wang Q."/>
            <person name="Zhang B."/>
            <person name="Ji P."/>
            <person name="Bell-Sakyi L."/>
            <person name="Cui X.M."/>
            <person name="Yuan T.T."/>
            <person name="Jiang B.G."/>
            <person name="Yang W.F."/>
            <person name="Lam T.T."/>
            <person name="Chang Q.C."/>
            <person name="Ding S.J."/>
            <person name="Wang X.J."/>
            <person name="Zhu J.G."/>
            <person name="Ruan X.D."/>
            <person name="Zhao L."/>
            <person name="Wei J.T."/>
            <person name="Ye R.Z."/>
            <person name="Que T.C."/>
            <person name="Du C.H."/>
            <person name="Zhou Y.H."/>
            <person name="Cheng J.X."/>
            <person name="Dai P.F."/>
            <person name="Guo W.B."/>
            <person name="Han X.H."/>
            <person name="Huang E.J."/>
            <person name="Li L.F."/>
            <person name="Wei W."/>
            <person name="Gao Y.C."/>
            <person name="Liu J.Z."/>
            <person name="Shao H.Z."/>
            <person name="Wang X."/>
            <person name="Wang C.C."/>
            <person name="Yang T.C."/>
            <person name="Huo Q.B."/>
            <person name="Li W."/>
            <person name="Chen H.Y."/>
            <person name="Chen S.E."/>
            <person name="Zhou L.G."/>
            <person name="Ni X.B."/>
            <person name="Tian J.H."/>
            <person name="Sheng Y."/>
            <person name="Liu T."/>
            <person name="Pan Y.S."/>
            <person name="Xia L.Y."/>
            <person name="Li J."/>
            <person name="Zhao F."/>
            <person name="Cao W.C."/>
        </authorList>
    </citation>
    <scope>NUCLEOTIDE SEQUENCE</scope>
    <source>
        <strain evidence="1">Rsan-2018</strain>
    </source>
</reference>
<comment type="caution">
    <text evidence="1">The sequence shown here is derived from an EMBL/GenBank/DDBJ whole genome shotgun (WGS) entry which is preliminary data.</text>
</comment>
<dbReference type="Proteomes" id="UP000821837">
    <property type="component" value="Chromosome 6"/>
</dbReference>
<keyword evidence="2" id="KW-1185">Reference proteome</keyword>
<protein>
    <submittedName>
        <fullName evidence="1">Uncharacterized protein</fullName>
    </submittedName>
</protein>
<sequence length="173" mass="20320">MFKTARFASAMCWMCECLVFRRALHGKIYRELENEHFHEVLESLCLWPQTAATTTPHFKHLWNALDSECSARCPRWDKHRQLLLADCFYHLRLSRISRYNRTMLTIAGRSIDKLTPRELIQYLFYTNLQRRMVRNIKPIVEERLLSSSDSLRAWGSQVGSIHSGACNDTGNRT</sequence>
<reference evidence="1" key="2">
    <citation type="submission" date="2021-09" db="EMBL/GenBank/DDBJ databases">
        <authorList>
            <person name="Jia N."/>
            <person name="Wang J."/>
            <person name="Shi W."/>
            <person name="Du L."/>
            <person name="Sun Y."/>
            <person name="Zhan W."/>
            <person name="Jiang J."/>
            <person name="Wang Q."/>
            <person name="Zhang B."/>
            <person name="Ji P."/>
            <person name="Sakyi L.B."/>
            <person name="Cui X."/>
            <person name="Yuan T."/>
            <person name="Jiang B."/>
            <person name="Yang W."/>
            <person name="Lam T.T.-Y."/>
            <person name="Chang Q."/>
            <person name="Ding S."/>
            <person name="Wang X."/>
            <person name="Zhu J."/>
            <person name="Ruan X."/>
            <person name="Zhao L."/>
            <person name="Wei J."/>
            <person name="Que T."/>
            <person name="Du C."/>
            <person name="Cheng J."/>
            <person name="Dai P."/>
            <person name="Han X."/>
            <person name="Huang E."/>
            <person name="Gao Y."/>
            <person name="Liu J."/>
            <person name="Shao H."/>
            <person name="Ye R."/>
            <person name="Li L."/>
            <person name="Wei W."/>
            <person name="Wang X."/>
            <person name="Wang C."/>
            <person name="Huo Q."/>
            <person name="Li W."/>
            <person name="Guo W."/>
            <person name="Chen H."/>
            <person name="Chen S."/>
            <person name="Zhou L."/>
            <person name="Zhou L."/>
            <person name="Ni X."/>
            <person name="Tian J."/>
            <person name="Zhou Y."/>
            <person name="Sheng Y."/>
            <person name="Liu T."/>
            <person name="Pan Y."/>
            <person name="Xia L."/>
            <person name="Li J."/>
            <person name="Zhao F."/>
            <person name="Cao W."/>
        </authorList>
    </citation>
    <scope>NUCLEOTIDE SEQUENCE</scope>
    <source>
        <strain evidence="1">Rsan-2018</strain>
        <tissue evidence="1">Larvae</tissue>
    </source>
</reference>
<evidence type="ECO:0000313" key="2">
    <source>
        <dbReference type="Proteomes" id="UP000821837"/>
    </source>
</evidence>